<dbReference type="EMBL" id="WHZV01000012">
    <property type="protein sequence ID" value="NEG56158.1"/>
    <property type="molecule type" value="Genomic_DNA"/>
</dbReference>
<dbReference type="SUPFAM" id="SSF50249">
    <property type="entry name" value="Nucleic acid-binding proteins"/>
    <property type="match status" value="1"/>
</dbReference>
<dbReference type="PIRSF" id="PIRSF002070">
    <property type="entry name" value="SSB"/>
    <property type="match status" value="1"/>
</dbReference>
<evidence type="ECO:0000256" key="2">
    <source>
        <dbReference type="PIRNR" id="PIRNR002070"/>
    </source>
</evidence>
<evidence type="ECO:0000313" key="6">
    <source>
        <dbReference type="Proteomes" id="UP000483293"/>
    </source>
</evidence>
<feature type="compositionally biased region" description="Acidic residues" evidence="4">
    <location>
        <begin position="157"/>
        <end position="168"/>
    </location>
</feature>
<sequence>MALDPSIAVIRGRLAADPELRTTRGGANVASFRVLSSGWERDTAGQRVDVTPTSWQCEAWRDLADHIGASLVKGSQVIITAHPRTDHYQTRDGADRWATRWVVDDIGASLKTATVQITRTRRDHTPGPSTPPASAPAPNPTGPATDPFAGYGQPDPGYDDYEQSDPEF</sequence>
<protein>
    <recommendedName>
        <fullName evidence="2 3">Single-stranded DNA-binding protein</fullName>
    </recommendedName>
</protein>
<reference evidence="5 6" key="1">
    <citation type="submission" date="2019-10" db="EMBL/GenBank/DDBJ databases">
        <title>Bifidobacterium from non-human primates.</title>
        <authorList>
            <person name="Modesto M."/>
        </authorList>
    </citation>
    <scope>NUCLEOTIDE SEQUENCE [LARGE SCALE GENOMIC DNA]</scope>
    <source>
        <strain evidence="5 6">SMA15</strain>
    </source>
</reference>
<evidence type="ECO:0000313" key="5">
    <source>
        <dbReference type="EMBL" id="NEG56158.1"/>
    </source>
</evidence>
<evidence type="ECO:0000256" key="3">
    <source>
        <dbReference type="RuleBase" id="RU000524"/>
    </source>
</evidence>
<evidence type="ECO:0000256" key="1">
    <source>
        <dbReference type="ARBA" id="ARBA00023125"/>
    </source>
</evidence>
<feature type="region of interest" description="Disordered" evidence="4">
    <location>
        <begin position="117"/>
        <end position="168"/>
    </location>
</feature>
<dbReference type="RefSeq" id="WP_163197918.1">
    <property type="nucleotide sequence ID" value="NZ_WHZV01000012.1"/>
</dbReference>
<dbReference type="Gene3D" id="2.40.50.140">
    <property type="entry name" value="Nucleic acid-binding proteins"/>
    <property type="match status" value="1"/>
</dbReference>
<evidence type="ECO:0000256" key="4">
    <source>
        <dbReference type="SAM" id="MobiDB-lite"/>
    </source>
</evidence>
<keyword evidence="6" id="KW-1185">Reference proteome</keyword>
<dbReference type="CDD" id="cd04496">
    <property type="entry name" value="SSB_OBF"/>
    <property type="match status" value="1"/>
</dbReference>
<dbReference type="GO" id="GO:0003697">
    <property type="term" value="F:single-stranded DNA binding"/>
    <property type="evidence" value="ECO:0007669"/>
    <property type="project" value="InterPro"/>
</dbReference>
<keyword evidence="1 2" id="KW-0238">DNA-binding</keyword>
<dbReference type="InterPro" id="IPR012340">
    <property type="entry name" value="NA-bd_OB-fold"/>
</dbReference>
<dbReference type="NCBIfam" id="TIGR00621">
    <property type="entry name" value="ssb"/>
    <property type="match status" value="1"/>
</dbReference>
<dbReference type="AlphaFoldDB" id="A0A6L9SUC9"/>
<gene>
    <name evidence="5" type="primary">ssb</name>
    <name evidence="5" type="ORF">GFD21_10415</name>
</gene>
<accession>A0A6L9SUC9</accession>
<dbReference type="Pfam" id="PF00436">
    <property type="entry name" value="SSB"/>
    <property type="match status" value="1"/>
</dbReference>
<dbReference type="PROSITE" id="PS50935">
    <property type="entry name" value="SSB"/>
    <property type="match status" value="1"/>
</dbReference>
<name>A0A6L9SUC9_9BIFI</name>
<dbReference type="GO" id="GO:0006260">
    <property type="term" value="P:DNA replication"/>
    <property type="evidence" value="ECO:0007669"/>
    <property type="project" value="InterPro"/>
</dbReference>
<dbReference type="InterPro" id="IPR011344">
    <property type="entry name" value="ssDNA-bd"/>
</dbReference>
<comment type="caution">
    <text evidence="5">The sequence shown here is derived from an EMBL/GenBank/DDBJ whole genome shotgun (WGS) entry which is preliminary data.</text>
</comment>
<feature type="compositionally biased region" description="Pro residues" evidence="4">
    <location>
        <begin position="128"/>
        <end position="141"/>
    </location>
</feature>
<dbReference type="Proteomes" id="UP000483293">
    <property type="component" value="Unassembled WGS sequence"/>
</dbReference>
<dbReference type="InterPro" id="IPR000424">
    <property type="entry name" value="Primosome_PriB/ssb"/>
</dbReference>
<organism evidence="5 6">
    <name type="scientific">Bifidobacterium platyrrhinorum</name>
    <dbReference type="NCBI Taxonomy" id="2661628"/>
    <lineage>
        <taxon>Bacteria</taxon>
        <taxon>Bacillati</taxon>
        <taxon>Actinomycetota</taxon>
        <taxon>Actinomycetes</taxon>
        <taxon>Bifidobacteriales</taxon>
        <taxon>Bifidobacteriaceae</taxon>
        <taxon>Bifidobacterium</taxon>
    </lineage>
</organism>
<proteinExistence type="predicted"/>